<keyword evidence="1" id="KW-0732">Signal</keyword>
<dbReference type="AlphaFoldDB" id="A0A4S1DW92"/>
<dbReference type="PANTHER" id="PTHR41339:SF1">
    <property type="entry name" value="SECRETED PROTEIN"/>
    <property type="match status" value="1"/>
</dbReference>
<gene>
    <name evidence="2" type="ORF">EM932_10705</name>
</gene>
<organism evidence="2 3">
    <name type="scientific">Flavivirga rizhaonensis</name>
    <dbReference type="NCBI Taxonomy" id="2559571"/>
    <lineage>
        <taxon>Bacteria</taxon>
        <taxon>Pseudomonadati</taxon>
        <taxon>Bacteroidota</taxon>
        <taxon>Flavobacteriia</taxon>
        <taxon>Flavobacteriales</taxon>
        <taxon>Flavobacteriaceae</taxon>
        <taxon>Flavivirga</taxon>
    </lineage>
</organism>
<evidence type="ECO:0000256" key="1">
    <source>
        <dbReference type="SAM" id="SignalP"/>
    </source>
</evidence>
<comment type="caution">
    <text evidence="2">The sequence shown here is derived from an EMBL/GenBank/DDBJ whole genome shotgun (WGS) entry which is preliminary data.</text>
</comment>
<dbReference type="Proteomes" id="UP000307602">
    <property type="component" value="Unassembled WGS sequence"/>
</dbReference>
<feature type="chain" id="PRO_5020814148" description="T9SS C-terminal target domain-containing protein" evidence="1">
    <location>
        <begin position="21"/>
        <end position="439"/>
    </location>
</feature>
<proteinExistence type="predicted"/>
<evidence type="ECO:0000313" key="3">
    <source>
        <dbReference type="Proteomes" id="UP000307602"/>
    </source>
</evidence>
<dbReference type="RefSeq" id="WP_135877184.1">
    <property type="nucleotide sequence ID" value="NZ_SRSO01000013.1"/>
</dbReference>
<evidence type="ECO:0008006" key="4">
    <source>
        <dbReference type="Google" id="ProtNLM"/>
    </source>
</evidence>
<keyword evidence="3" id="KW-1185">Reference proteome</keyword>
<feature type="signal peptide" evidence="1">
    <location>
        <begin position="1"/>
        <end position="20"/>
    </location>
</feature>
<name>A0A4S1DW92_9FLAO</name>
<accession>A0A4S1DW92</accession>
<dbReference type="EMBL" id="SRSO01000013">
    <property type="protein sequence ID" value="TGV02416.1"/>
    <property type="molecule type" value="Genomic_DNA"/>
</dbReference>
<dbReference type="OrthoDB" id="1521716at2"/>
<sequence length="439" mass="48137">MKNFTKIIWLLIVVSVSVSAQQERGIIGANNWLNGWTEFKPNTVGYGESTHILTGNITEDTTLYKEYTYLLIGNVFVTNNAILSIEPGTVIMGDSKSKATLTITVGAAIIAEGTLTDPIVFTSNKTTKKAGDWGGIIILGDGHTNKLEKNSGTSFYAEIEPPNYKYTNFGGEGLKDNSGFISYVRVEYAGGKTKRSHVSNALLLGGLGAKTTINNVMVSYSAGNSFSVIGGEANLDKMVSYKSNGNDYNFSYGAVCHINNSLAVRSPYISSGESRCINAVSYNSVKEVDFTKQETVVIAKNMTLLTDTKNLDYEIEVGLVKESIYIGENTNFKIDRSVISGFSKAVILDENIKINDAGLARIQFKNTCFNNCKGTIFSNFNDNNEDLKSWCENFSFFNIFSKTNPSELFIDLGNGKRPDYRLLKNKIMAMSNGSKITNN</sequence>
<dbReference type="PANTHER" id="PTHR41339">
    <property type="entry name" value="LIPL48"/>
    <property type="match status" value="1"/>
</dbReference>
<protein>
    <recommendedName>
        <fullName evidence="4">T9SS C-terminal target domain-containing protein</fullName>
    </recommendedName>
</protein>
<evidence type="ECO:0000313" key="2">
    <source>
        <dbReference type="EMBL" id="TGV02416.1"/>
    </source>
</evidence>
<reference evidence="2 3" key="1">
    <citation type="submission" date="2019-04" db="EMBL/GenBank/DDBJ databases">
        <authorList>
            <person name="Liu A."/>
        </authorList>
    </citation>
    <scope>NUCLEOTIDE SEQUENCE [LARGE SCALE GENOMIC DNA]</scope>
    <source>
        <strain evidence="2 3">RZ03</strain>
    </source>
</reference>